<name>A0A6M3ISC7_9ZZZZ</name>
<dbReference type="EMBL" id="MT141410">
    <property type="protein sequence ID" value="QJA60456.1"/>
    <property type="molecule type" value="Genomic_DNA"/>
</dbReference>
<proteinExistence type="predicted"/>
<accession>A0A6M3ISC7</accession>
<reference evidence="1" key="1">
    <citation type="submission" date="2020-03" db="EMBL/GenBank/DDBJ databases">
        <title>The deep terrestrial virosphere.</title>
        <authorList>
            <person name="Holmfeldt K."/>
            <person name="Nilsson E."/>
            <person name="Simone D."/>
            <person name="Lopez-Fernandez M."/>
            <person name="Wu X."/>
            <person name="de Brujin I."/>
            <person name="Lundin D."/>
            <person name="Andersson A."/>
            <person name="Bertilsson S."/>
            <person name="Dopson M."/>
        </authorList>
    </citation>
    <scope>NUCLEOTIDE SEQUENCE</scope>
    <source>
        <strain evidence="1">MM415B01114</strain>
    </source>
</reference>
<sequence>MKEKTAKRLMRTLDRKRALNLCFRQSLKVSDNKLIRKCTAVLLKEKDNG</sequence>
<organism evidence="1">
    <name type="scientific">viral metagenome</name>
    <dbReference type="NCBI Taxonomy" id="1070528"/>
    <lineage>
        <taxon>unclassified sequences</taxon>
        <taxon>metagenomes</taxon>
        <taxon>organismal metagenomes</taxon>
    </lineage>
</organism>
<gene>
    <name evidence="1" type="ORF">MM415B01114_0006</name>
</gene>
<dbReference type="AlphaFoldDB" id="A0A6M3ISC7"/>
<protein>
    <submittedName>
        <fullName evidence="1">Uncharacterized protein</fullName>
    </submittedName>
</protein>
<evidence type="ECO:0000313" key="1">
    <source>
        <dbReference type="EMBL" id="QJA60456.1"/>
    </source>
</evidence>